<evidence type="ECO:0000313" key="3">
    <source>
        <dbReference type="EMBL" id="CAA9487953.1"/>
    </source>
</evidence>
<sequence length="83" mass="9022">MTMVKWSSMNPRHVPASRFKAQCLAMLDEVAATGEALVVTKRGRPVARVVPTEPPPSLAASVTFLVDDDELMAPIDTDWDAGR</sequence>
<proteinExistence type="inferred from homology"/>
<accession>A0A6J4S9G5</accession>
<dbReference type="NCBIfam" id="TIGR01552">
    <property type="entry name" value="phd_fam"/>
    <property type="match status" value="1"/>
</dbReference>
<gene>
    <name evidence="3" type="ORF">AVDCRST_MAG17-595</name>
</gene>
<protein>
    <recommendedName>
        <fullName evidence="2">Antitoxin</fullName>
    </recommendedName>
</protein>
<dbReference type="SUPFAM" id="SSF143120">
    <property type="entry name" value="YefM-like"/>
    <property type="match status" value="1"/>
</dbReference>
<name>A0A6J4S9G5_9ACTN</name>
<dbReference type="EMBL" id="CADCVV010000044">
    <property type="protein sequence ID" value="CAA9487953.1"/>
    <property type="molecule type" value="Genomic_DNA"/>
</dbReference>
<dbReference type="Pfam" id="PF02604">
    <property type="entry name" value="PhdYeFM_antitox"/>
    <property type="match status" value="1"/>
</dbReference>
<reference evidence="3" key="1">
    <citation type="submission" date="2020-02" db="EMBL/GenBank/DDBJ databases">
        <authorList>
            <person name="Meier V. D."/>
        </authorList>
    </citation>
    <scope>NUCLEOTIDE SEQUENCE</scope>
    <source>
        <strain evidence="3">AVDCRST_MAG17</strain>
    </source>
</reference>
<evidence type="ECO:0000256" key="1">
    <source>
        <dbReference type="ARBA" id="ARBA00009981"/>
    </source>
</evidence>
<dbReference type="Gene3D" id="3.40.1620.10">
    <property type="entry name" value="YefM-like domain"/>
    <property type="match status" value="1"/>
</dbReference>
<comment type="similarity">
    <text evidence="1 2">Belongs to the phD/YefM antitoxin family.</text>
</comment>
<comment type="function">
    <text evidence="2">Antitoxin component of a type II toxin-antitoxin (TA) system.</text>
</comment>
<dbReference type="InterPro" id="IPR006442">
    <property type="entry name" value="Antitoxin_Phd/YefM"/>
</dbReference>
<dbReference type="InterPro" id="IPR036165">
    <property type="entry name" value="YefM-like_sf"/>
</dbReference>
<dbReference type="AlphaFoldDB" id="A0A6J4S9G5"/>
<organism evidence="3">
    <name type="scientific">uncultured Solirubrobacterales bacterium</name>
    <dbReference type="NCBI Taxonomy" id="768556"/>
    <lineage>
        <taxon>Bacteria</taxon>
        <taxon>Bacillati</taxon>
        <taxon>Actinomycetota</taxon>
        <taxon>Thermoleophilia</taxon>
        <taxon>Solirubrobacterales</taxon>
        <taxon>environmental samples</taxon>
    </lineage>
</organism>
<evidence type="ECO:0000256" key="2">
    <source>
        <dbReference type="RuleBase" id="RU362080"/>
    </source>
</evidence>